<dbReference type="PANTHER" id="PTHR13257:SF0">
    <property type="entry name" value="NUCLEAR PORE COMPLEX PROTEIN NUP88"/>
    <property type="match status" value="1"/>
</dbReference>
<dbReference type="OMA" id="WHPLGVH"/>
<evidence type="ECO:0000256" key="3">
    <source>
        <dbReference type="ARBA" id="ARBA00022816"/>
    </source>
</evidence>
<evidence type="ECO:0000256" key="5">
    <source>
        <dbReference type="ARBA" id="ARBA00023010"/>
    </source>
</evidence>
<proteinExistence type="predicted"/>
<evidence type="ECO:0000256" key="4">
    <source>
        <dbReference type="ARBA" id="ARBA00022927"/>
    </source>
</evidence>
<dbReference type="EMBL" id="DF977480">
    <property type="protein sequence ID" value="GAP89667.1"/>
    <property type="molecule type" value="Genomic_DNA"/>
</dbReference>
<accession>A0A1W2TMU3</accession>
<dbReference type="GO" id="GO:0006606">
    <property type="term" value="P:protein import into nucleus"/>
    <property type="evidence" value="ECO:0007669"/>
    <property type="project" value="TreeGrafter"/>
</dbReference>
<dbReference type="STRING" id="77044.A0A1W2TMU3"/>
<dbReference type="OrthoDB" id="341482at2759"/>
<dbReference type="InterPro" id="IPR037700">
    <property type="entry name" value="NUP88/NUP82"/>
</dbReference>
<evidence type="ECO:0000313" key="9">
    <source>
        <dbReference type="EMBL" id="GAP89667.1"/>
    </source>
</evidence>
<dbReference type="Proteomes" id="UP000054516">
    <property type="component" value="Unassembled WGS sequence"/>
</dbReference>
<dbReference type="GO" id="GO:0000055">
    <property type="term" value="P:ribosomal large subunit export from nucleus"/>
    <property type="evidence" value="ECO:0007669"/>
    <property type="project" value="InterPro"/>
</dbReference>
<keyword evidence="7" id="KW-0539">Nucleus</keyword>
<feature type="region of interest" description="Disordered" evidence="8">
    <location>
        <begin position="830"/>
        <end position="850"/>
    </location>
</feature>
<evidence type="ECO:0000256" key="1">
    <source>
        <dbReference type="ARBA" id="ARBA00004567"/>
    </source>
</evidence>
<dbReference type="GO" id="GO:0005643">
    <property type="term" value="C:nuclear pore"/>
    <property type="evidence" value="ECO:0007669"/>
    <property type="project" value="UniProtKB-SubCell"/>
</dbReference>
<organism evidence="9">
    <name type="scientific">Rosellinia necatrix</name>
    <name type="common">White root-rot fungus</name>
    <dbReference type="NCBI Taxonomy" id="77044"/>
    <lineage>
        <taxon>Eukaryota</taxon>
        <taxon>Fungi</taxon>
        <taxon>Dikarya</taxon>
        <taxon>Ascomycota</taxon>
        <taxon>Pezizomycotina</taxon>
        <taxon>Sordariomycetes</taxon>
        <taxon>Xylariomycetidae</taxon>
        <taxon>Xylariales</taxon>
        <taxon>Xylariaceae</taxon>
        <taxon>Rosellinia</taxon>
    </lineage>
</organism>
<keyword evidence="4" id="KW-0653">Protein transport</keyword>
<keyword evidence="2" id="KW-0813">Transport</keyword>
<evidence type="ECO:0000313" key="10">
    <source>
        <dbReference type="Proteomes" id="UP000054516"/>
    </source>
</evidence>
<keyword evidence="6" id="KW-0906">Nuclear pore complex</keyword>
<evidence type="ECO:0000256" key="6">
    <source>
        <dbReference type="ARBA" id="ARBA00023132"/>
    </source>
</evidence>
<comment type="subcellular location">
    <subcellularLocation>
        <location evidence="1">Nucleus</location>
        <location evidence="1">Nuclear pore complex</location>
    </subcellularLocation>
</comment>
<feature type="region of interest" description="Disordered" evidence="8">
    <location>
        <begin position="724"/>
        <end position="744"/>
    </location>
</feature>
<protein>
    <submittedName>
        <fullName evidence="9">Putative nuclear pore complex protein An-Nup82</fullName>
    </submittedName>
</protein>
<keyword evidence="10" id="KW-1185">Reference proteome</keyword>
<name>A0A1W2TMU3_ROSNE</name>
<evidence type="ECO:0000256" key="8">
    <source>
        <dbReference type="SAM" id="MobiDB-lite"/>
    </source>
</evidence>
<dbReference type="GO" id="GO:0006406">
    <property type="term" value="P:mRNA export from nucleus"/>
    <property type="evidence" value="ECO:0007669"/>
    <property type="project" value="TreeGrafter"/>
</dbReference>
<dbReference type="GO" id="GO:0000056">
    <property type="term" value="P:ribosomal small subunit export from nucleus"/>
    <property type="evidence" value="ECO:0007669"/>
    <property type="project" value="InterPro"/>
</dbReference>
<sequence>MPKIKAYTPAWLSSPSPGHRLFAPNPDDLQSIPSYASLAASAVSARRTIATRGTEVFIAVGKEIRWADLVYLKERWQEKSARGRGGVGIKREGSDEVDDSDIIKDSIENGCAEGFRTIKPPAIGSDIQQLIISPFANFMAILTSHTIRIILIPDPSHLTAPSLDAIKPKSWSLGPTIHANDRSPIASALWHPLGVNGSALVTTTRDAIVRVWELAQKDRWSFDTPTLTIDLKKLADGTSLDQNFSASDVANKGFSPDSFEMDVAAASFASRGSGGWSSMTLWIAMTGGDVYALCPLLPSQWAPPPTLIPSLSISIVGNLAAVEDDPNVSEQAKLLAQQQLDWMSDLDNQEPRVTDGPPGEPPTEIYTRPLRPGVVPRLQGPFILDLGPNLDDELDLHLTDIYVIGEKLDTDELMFGEDEDLEMEDTEGEGLSLSVICLLSSRGLVQICLDIDNTQAQWLPPRNRSKAMGRLIGSSTLLTFSTLDTLGASEVTEEGWPVFSPDVTSRYSFYITHPSSITYVSLAPWVFRLESELQGDSEAGSEFRINLLINGQVSTRERLYSSPTNSNAQLPLSAAVAARDPDLGYFLLSATPFEPIALIFDSPENDFVAIPSVSPSFCQDADVRPLDFFEPRPVYQPSHAFDESSTLPRFIERIRTSRYKTILNQEIRLSPLTLQIFTEAHQILSDETHRLGVAASEVFLRCVKLQDELKEQIMKANEVKTRVEAITSEDQPEEDGKPEPSNTAIERRLQNAKEKGEALNQRIEKMRKTINKATNPELSQKEQDWVKEVQALDAGIYGSGHVMDGPNRAKQCMDRYQKIIELKDELSEQVRDLEEPVSEDEDSLNPSRDDLRIPSELRRAKVGQVKSLLERETALVEAVKSRLERLAMVG</sequence>
<keyword evidence="3" id="KW-0509">mRNA transport</keyword>
<evidence type="ECO:0000256" key="2">
    <source>
        <dbReference type="ARBA" id="ARBA00022448"/>
    </source>
</evidence>
<dbReference type="PANTHER" id="PTHR13257">
    <property type="entry name" value="NUCLEOPORIN NUP84-RELATED"/>
    <property type="match status" value="1"/>
</dbReference>
<gene>
    <name evidence="9" type="ORF">SAMD00023353_3500820</name>
</gene>
<reference evidence="9" key="1">
    <citation type="submission" date="2016-03" db="EMBL/GenBank/DDBJ databases">
        <title>Draft genome sequence of Rosellinia necatrix.</title>
        <authorList>
            <person name="Kanematsu S."/>
        </authorList>
    </citation>
    <scope>NUCLEOTIDE SEQUENCE [LARGE SCALE GENOMIC DNA]</scope>
    <source>
        <strain evidence="9">W97</strain>
    </source>
</reference>
<keyword evidence="5" id="KW-0811">Translocation</keyword>
<evidence type="ECO:0000256" key="7">
    <source>
        <dbReference type="ARBA" id="ARBA00023242"/>
    </source>
</evidence>
<dbReference type="AlphaFoldDB" id="A0A1W2TMU3"/>
<dbReference type="GO" id="GO:0017056">
    <property type="term" value="F:structural constituent of nuclear pore"/>
    <property type="evidence" value="ECO:0007669"/>
    <property type="project" value="InterPro"/>
</dbReference>